<evidence type="ECO:0000256" key="1">
    <source>
        <dbReference type="SAM" id="Coils"/>
    </source>
</evidence>
<dbReference type="STRING" id="1453429.UCYN_05000"/>
<accession>D3EP29</accession>
<organism evidence="3">
    <name type="scientific">Atelocyanobacterium thalassa (isolate ALOHA)</name>
    <dbReference type="NCBI Taxonomy" id="1453429"/>
    <lineage>
        <taxon>Bacteria</taxon>
        <taxon>Bacillati</taxon>
        <taxon>Cyanobacteriota</taxon>
        <taxon>Cyanophyceae</taxon>
        <taxon>Oscillatoriophycideae</taxon>
        <taxon>Chroococcales</taxon>
        <taxon>Aphanothecaceae</taxon>
        <taxon>Candidatus Atelocyanobacterium</taxon>
        <taxon>Candidatus Atelocyanobacterium thalassae</taxon>
    </lineage>
</organism>
<dbReference type="KEGG" id="cyu:UCYN_05000"/>
<protein>
    <submittedName>
        <fullName evidence="2">Uncharacterized protein</fullName>
    </submittedName>
</protein>
<evidence type="ECO:0000313" key="2">
    <source>
        <dbReference type="EMBL" id="ADB95229.1"/>
    </source>
</evidence>
<dbReference type="AlphaFoldDB" id="D3EP29"/>
<keyword evidence="3" id="KW-1185">Reference proteome</keyword>
<dbReference type="InterPro" id="IPR018247">
    <property type="entry name" value="EF_Hand_1_Ca_BS"/>
</dbReference>
<sequence length="298" mass="35221">MRSFQRINQEKKELEKKSTQLFFEFNNIYKDYLKLLGSTSNKQLILAVYQICTHIYPKLFLKLSNSQRKELQEKIKELCKSSEFQFLSYMTVPQPISSEVVVGEISKYLFPYKKDNIKQFQDKRKRLSFTNKLDKNDKDEDKIINPEDLIKWCRGIEQGIQITLNNFSQEINNRLKQNKIISNYSTSHLFEIGSKVEDKRFLSESYPNILNLLVEENASNKISELGGKNSKEPSVIKISTLHLKLSDIEFNDSELSFRRKKISQQTEKLNQVQKKYQKIKKEYIQAKAESEWNSNWCN</sequence>
<keyword evidence="1" id="KW-0175">Coiled coil</keyword>
<name>D3EP29_ATETH</name>
<dbReference type="RefSeq" id="WP_012953894.1">
    <property type="nucleotide sequence ID" value="NC_013771.1"/>
</dbReference>
<dbReference type="EMBL" id="CP001842">
    <property type="protein sequence ID" value="ADB95229.1"/>
    <property type="molecule type" value="Genomic_DNA"/>
</dbReference>
<reference evidence="2 3" key="1">
    <citation type="journal article" date="2010" name="Nature">
        <title>Metabolic streamlining in an open-ocean nitrogen-fixing cyanobacterium.</title>
        <authorList>
            <person name="Tripp H.J."/>
            <person name="Bench S.R."/>
            <person name="Turk K.A."/>
            <person name="Foster R.A."/>
            <person name="Desany B.A."/>
            <person name="Niazi F."/>
            <person name="Affourtit J.P."/>
            <person name="Zehr J.P."/>
        </authorList>
    </citation>
    <scope>NUCLEOTIDE SEQUENCE [LARGE SCALE GENOMIC DNA]</scope>
    <source>
        <strain evidence="3">ALOHA</strain>
    </source>
</reference>
<feature type="coiled-coil region" evidence="1">
    <location>
        <begin position="262"/>
        <end position="289"/>
    </location>
</feature>
<proteinExistence type="predicted"/>
<dbReference type="HOGENOM" id="CLU_079645_0_0_3"/>
<dbReference type="PROSITE" id="PS00018">
    <property type="entry name" value="EF_HAND_1"/>
    <property type="match status" value="1"/>
</dbReference>
<evidence type="ECO:0000313" key="3">
    <source>
        <dbReference type="Proteomes" id="UP000001405"/>
    </source>
</evidence>
<gene>
    <name evidence="2" type="ordered locus">UCYN_05000</name>
</gene>
<dbReference type="OrthoDB" id="421643at2"/>
<dbReference type="Proteomes" id="UP000001405">
    <property type="component" value="Chromosome"/>
</dbReference>